<dbReference type="InterPro" id="IPR035167">
    <property type="entry name" value="DUF5316"/>
</dbReference>
<accession>A0ABS2P7M5</accession>
<keyword evidence="1" id="KW-1133">Transmembrane helix</keyword>
<dbReference type="EMBL" id="JAFBEC010000001">
    <property type="protein sequence ID" value="MBM7631011.1"/>
    <property type="molecule type" value="Genomic_DNA"/>
</dbReference>
<protein>
    <submittedName>
        <fullName evidence="2">Heme O synthase-like polyprenyltransferase</fullName>
    </submittedName>
</protein>
<sequence>MKSFILGFLLLIVAFLTSWLITSAELFLIITAIIGVGGLLVSGLLLGTFQWRNDPNHFQEDQSTRNKRSSWATSLFLFSFPHLIAVFVGLYLYV</sequence>
<evidence type="ECO:0000313" key="3">
    <source>
        <dbReference type="Proteomes" id="UP000741863"/>
    </source>
</evidence>
<comment type="caution">
    <text evidence="2">The sequence shown here is derived from an EMBL/GenBank/DDBJ whole genome shotgun (WGS) entry which is preliminary data.</text>
</comment>
<dbReference type="RefSeq" id="WP_204695181.1">
    <property type="nucleotide sequence ID" value="NZ_JAFBEC010000001.1"/>
</dbReference>
<proteinExistence type="predicted"/>
<dbReference type="Proteomes" id="UP000741863">
    <property type="component" value="Unassembled WGS sequence"/>
</dbReference>
<reference evidence="2 3" key="1">
    <citation type="submission" date="2021-01" db="EMBL/GenBank/DDBJ databases">
        <title>Genomic Encyclopedia of Type Strains, Phase IV (KMG-IV): sequencing the most valuable type-strain genomes for metagenomic binning, comparative biology and taxonomic classification.</title>
        <authorList>
            <person name="Goeker M."/>
        </authorList>
    </citation>
    <scope>NUCLEOTIDE SEQUENCE [LARGE SCALE GENOMIC DNA]</scope>
    <source>
        <strain evidence="2 3">DSM 25540</strain>
    </source>
</reference>
<organism evidence="2 3">
    <name type="scientific">Geomicrobium sediminis</name>
    <dbReference type="NCBI Taxonomy" id="1347788"/>
    <lineage>
        <taxon>Bacteria</taxon>
        <taxon>Bacillati</taxon>
        <taxon>Bacillota</taxon>
        <taxon>Bacilli</taxon>
        <taxon>Bacillales</taxon>
        <taxon>Geomicrobium</taxon>
    </lineage>
</organism>
<keyword evidence="1" id="KW-0812">Transmembrane</keyword>
<feature type="transmembrane region" description="Helical" evidence="1">
    <location>
        <begin position="70"/>
        <end position="93"/>
    </location>
</feature>
<keyword evidence="1" id="KW-0472">Membrane</keyword>
<evidence type="ECO:0000313" key="2">
    <source>
        <dbReference type="EMBL" id="MBM7631011.1"/>
    </source>
</evidence>
<name>A0ABS2P7M5_9BACL</name>
<dbReference type="Pfam" id="PF17247">
    <property type="entry name" value="DUF5316"/>
    <property type="match status" value="1"/>
</dbReference>
<keyword evidence="3" id="KW-1185">Reference proteome</keyword>
<gene>
    <name evidence="2" type="ORF">JOD17_000102</name>
</gene>
<evidence type="ECO:0000256" key="1">
    <source>
        <dbReference type="SAM" id="Phobius"/>
    </source>
</evidence>
<feature type="transmembrane region" description="Helical" evidence="1">
    <location>
        <begin position="26"/>
        <end position="49"/>
    </location>
</feature>